<reference evidence="1" key="1">
    <citation type="journal article" date="2020" name="Stud. Mycol.">
        <title>101 Dothideomycetes genomes: a test case for predicting lifestyles and emergence of pathogens.</title>
        <authorList>
            <person name="Haridas S."/>
            <person name="Albert R."/>
            <person name="Binder M."/>
            <person name="Bloem J."/>
            <person name="Labutti K."/>
            <person name="Salamov A."/>
            <person name="Andreopoulos B."/>
            <person name="Baker S."/>
            <person name="Barry K."/>
            <person name="Bills G."/>
            <person name="Bluhm B."/>
            <person name="Cannon C."/>
            <person name="Castanera R."/>
            <person name="Culley D."/>
            <person name="Daum C."/>
            <person name="Ezra D."/>
            <person name="Gonzalez J."/>
            <person name="Henrissat B."/>
            <person name="Kuo A."/>
            <person name="Liang C."/>
            <person name="Lipzen A."/>
            <person name="Lutzoni F."/>
            <person name="Magnuson J."/>
            <person name="Mondo S."/>
            <person name="Nolan M."/>
            <person name="Ohm R."/>
            <person name="Pangilinan J."/>
            <person name="Park H.-J."/>
            <person name="Ramirez L."/>
            <person name="Alfaro M."/>
            <person name="Sun H."/>
            <person name="Tritt A."/>
            <person name="Yoshinaga Y."/>
            <person name="Zwiers L.-H."/>
            <person name="Turgeon B."/>
            <person name="Goodwin S."/>
            <person name="Spatafora J."/>
            <person name="Crous P."/>
            <person name="Grigoriev I."/>
        </authorList>
    </citation>
    <scope>NUCLEOTIDE SEQUENCE</scope>
    <source>
        <strain evidence="1">ATCC 74209</strain>
    </source>
</reference>
<gene>
    <name evidence="1" type="ORF">GQ43DRAFT_266704</name>
</gene>
<protein>
    <submittedName>
        <fullName evidence="1">Uncharacterized protein</fullName>
    </submittedName>
</protein>
<evidence type="ECO:0000313" key="1">
    <source>
        <dbReference type="EMBL" id="KAF2196270.1"/>
    </source>
</evidence>
<dbReference type="EMBL" id="ML994431">
    <property type="protein sequence ID" value="KAF2196270.1"/>
    <property type="molecule type" value="Genomic_DNA"/>
</dbReference>
<dbReference type="Proteomes" id="UP000799536">
    <property type="component" value="Unassembled WGS sequence"/>
</dbReference>
<comment type="caution">
    <text evidence="1">The sequence shown here is derived from an EMBL/GenBank/DDBJ whole genome shotgun (WGS) entry which is preliminary data.</text>
</comment>
<keyword evidence="2" id="KW-1185">Reference proteome</keyword>
<name>A0A9P4JBL4_9PLEO</name>
<organism evidence="1 2">
    <name type="scientific">Delitschia confertaspora ATCC 74209</name>
    <dbReference type="NCBI Taxonomy" id="1513339"/>
    <lineage>
        <taxon>Eukaryota</taxon>
        <taxon>Fungi</taxon>
        <taxon>Dikarya</taxon>
        <taxon>Ascomycota</taxon>
        <taxon>Pezizomycotina</taxon>
        <taxon>Dothideomycetes</taxon>
        <taxon>Pleosporomycetidae</taxon>
        <taxon>Pleosporales</taxon>
        <taxon>Delitschiaceae</taxon>
        <taxon>Delitschia</taxon>
    </lineage>
</organism>
<sequence length="220" mass="24170">MEELTYLSILAISFLVHSYPMRTCGGVGESHLTAKHQPLRQPHLMAGEAPQRPPPQRPPPQLHHPAIPLLVFLSRSQHQLFFQPLASKSQTNSETFLFLPRADWLPILKIQYFESKQSARSSASCAPGLGIAASPAVPCRHRCSFARMDAAHSDRSACICMETAQNGKTNIEVVCVFLTGPHGSLQAVVAQQPSLPRDAAKCLSCFHVQILVIQYGIVRS</sequence>
<dbReference type="AlphaFoldDB" id="A0A9P4JBL4"/>
<proteinExistence type="predicted"/>
<evidence type="ECO:0000313" key="2">
    <source>
        <dbReference type="Proteomes" id="UP000799536"/>
    </source>
</evidence>
<accession>A0A9P4JBL4</accession>